<comment type="caution">
    <text evidence="5">The sequence shown here is derived from an EMBL/GenBank/DDBJ whole genome shotgun (WGS) entry which is preliminary data.</text>
</comment>
<feature type="compositionally biased region" description="Low complexity" evidence="3">
    <location>
        <begin position="174"/>
        <end position="200"/>
    </location>
</feature>
<dbReference type="InterPro" id="IPR026138">
    <property type="entry name" value="CLN5"/>
</dbReference>
<feature type="compositionally biased region" description="Low complexity" evidence="3">
    <location>
        <begin position="215"/>
        <end position="225"/>
    </location>
</feature>
<feature type="region of interest" description="Disordered" evidence="3">
    <location>
        <begin position="544"/>
        <end position="666"/>
    </location>
</feature>
<name>A0AAD8XZ18_9STRA</name>
<proteinExistence type="inferred from homology"/>
<dbReference type="GO" id="GO:0007040">
    <property type="term" value="P:lysosome organization"/>
    <property type="evidence" value="ECO:0007669"/>
    <property type="project" value="TreeGrafter"/>
</dbReference>
<sequence>SSRRKTEQDYNHHLLRDDDDDDDDDSCNELLGEDSSSSVCTTIMATVENYSQHHCSSSRTTATKIFVLSLLLFVAAVAIVYNNQDVYDDKKWSIVSDTTTATSLDNDATSGRRRDSIGSTTSSTSTSSSSSTTLLTRTSQLSSLLSNLDASDVIECYIVTRMANLANVETFSSSSSSLSSGKGSGGSNNNNNNDNNNRRNIQTIEKDNDNDDNATTSTSSSSSSSIPTGPILIRKAALAFRYRPKVASVSHVTPGATTTTTTTTSSSNDDLSDTTTTTTSLPSAGQMMDQQKYFELTLEYGPQRAGASKTSESMPMVHVDMEVMANYNNEGGNNNNNSNDNNMGKYVSWDNQGSIYYSTHISNEWSGAYYMAPITGVVFEKILEKVIEYPTKRPRYQPFEVVSIPSNNIILRSSGSDDFVWDMFRDLADLYVDIDPILVPQRGKVQFYVADPIIEANEEDKEDSSGGGGRTRSEVELKRQRRPNPNVKRVEGALESSKAAAFYENFFNCANAKKTGDYSMYLPLVTSAPSPVPPLDEEDTVISNTTLDVSKADKVDDGSDGDGSLRRLDGASNSTSASSSQSDFNVDAELEVKGGDNSTESSPPTESEEVGDDAETAGVAAEGDEDNTVSSPLIDDDDDDDEIETTEPDEANVDSEDDGDAAKAAEKAAIEAAQKAEAAAAVAATNSSSPEDSAKAASEAAIAAKKAADASVASRAKSSAEGLLSGDGATMTSILSSCFSDPKYGIRNVYEAQSTPTTTTYAYVYLDGDVFIRLNLTAPYWGPSTVLQTVPPPHAHVEGQGDVVDWAIFLLLMGGTVFGFLVMVHQLGVSIDNRLQFRHVFHPLADDDSVEMERLEKGGGIPHSIGIDAIPVSLGGQLSHYNGTQRDGPPSSYKDRLPDSSIDDENNGLLDIELANRENIVSVNSPKGTTPKRIDLPISLRLKEEAPDLVERPTLKSMSKVALPHSSPREDQKRVLPDTKKTNLPVLPNMT</sequence>
<feature type="compositionally biased region" description="Basic and acidic residues" evidence="3">
    <location>
        <begin position="967"/>
        <end position="981"/>
    </location>
</feature>
<evidence type="ECO:0000256" key="4">
    <source>
        <dbReference type="SAM" id="Phobius"/>
    </source>
</evidence>
<feature type="region of interest" description="Disordered" evidence="3">
    <location>
        <begin position="1"/>
        <end position="26"/>
    </location>
</feature>
<comment type="similarity">
    <text evidence="1">Belongs to the CLN5 family.</text>
</comment>
<feature type="compositionally biased region" description="Low complexity" evidence="3">
    <location>
        <begin position="257"/>
        <end position="280"/>
    </location>
</feature>
<dbReference type="GO" id="GO:0016798">
    <property type="term" value="F:hydrolase activity, acting on glycosyl bonds"/>
    <property type="evidence" value="ECO:0007669"/>
    <property type="project" value="TreeGrafter"/>
</dbReference>
<feature type="compositionally biased region" description="Acidic residues" evidence="3">
    <location>
        <begin position="634"/>
        <end position="659"/>
    </location>
</feature>
<feature type="non-terminal residue" evidence="5">
    <location>
        <position position="1"/>
    </location>
</feature>
<evidence type="ECO:0000256" key="2">
    <source>
        <dbReference type="ARBA" id="ARBA00023180"/>
    </source>
</evidence>
<keyword evidence="6" id="KW-1185">Reference proteome</keyword>
<dbReference type="AlphaFoldDB" id="A0AAD8XZ18"/>
<feature type="compositionally biased region" description="Basic and acidic residues" evidence="3">
    <location>
        <begin position="550"/>
        <end position="569"/>
    </location>
</feature>
<evidence type="ECO:0000256" key="3">
    <source>
        <dbReference type="SAM" id="MobiDB-lite"/>
    </source>
</evidence>
<keyword evidence="2" id="KW-0325">Glycoprotein</keyword>
<feature type="transmembrane region" description="Helical" evidence="4">
    <location>
        <begin position="806"/>
        <end position="829"/>
    </location>
</feature>
<feature type="region of interest" description="Disordered" evidence="3">
    <location>
        <begin position="247"/>
        <end position="285"/>
    </location>
</feature>
<feature type="region of interest" description="Disordered" evidence="3">
    <location>
        <begin position="458"/>
        <end position="490"/>
    </location>
</feature>
<feature type="region of interest" description="Disordered" evidence="3">
    <location>
        <begin position="103"/>
        <end position="132"/>
    </location>
</feature>
<keyword evidence="4" id="KW-0812">Transmembrane</keyword>
<evidence type="ECO:0000313" key="5">
    <source>
        <dbReference type="EMBL" id="KAK1736343.1"/>
    </source>
</evidence>
<evidence type="ECO:0000313" key="6">
    <source>
        <dbReference type="Proteomes" id="UP001224775"/>
    </source>
</evidence>
<dbReference type="EMBL" id="JATAAI010000029">
    <property type="protein sequence ID" value="KAK1736343.1"/>
    <property type="molecule type" value="Genomic_DNA"/>
</dbReference>
<evidence type="ECO:0000256" key="1">
    <source>
        <dbReference type="ARBA" id="ARBA00007028"/>
    </source>
</evidence>
<dbReference type="Proteomes" id="UP001224775">
    <property type="component" value="Unassembled WGS sequence"/>
</dbReference>
<feature type="compositionally biased region" description="Acidic residues" evidence="3">
    <location>
        <begin position="17"/>
        <end position="26"/>
    </location>
</feature>
<gene>
    <name evidence="5" type="ORF">QTG54_012943</name>
</gene>
<keyword evidence="4" id="KW-0472">Membrane</keyword>
<reference evidence="5" key="1">
    <citation type="submission" date="2023-06" db="EMBL/GenBank/DDBJ databases">
        <title>Survivors Of The Sea: Transcriptome response of Skeletonema marinoi to long-term dormancy.</title>
        <authorList>
            <person name="Pinder M.I.M."/>
            <person name="Kourtchenko O."/>
            <person name="Robertson E.K."/>
            <person name="Larsson T."/>
            <person name="Maumus F."/>
            <person name="Osuna-Cruz C.M."/>
            <person name="Vancaester E."/>
            <person name="Stenow R."/>
            <person name="Vandepoele K."/>
            <person name="Ploug H."/>
            <person name="Bruchert V."/>
            <person name="Godhe A."/>
            <person name="Topel M."/>
        </authorList>
    </citation>
    <scope>NUCLEOTIDE SEQUENCE</scope>
    <source>
        <strain evidence="5">R05AC</strain>
    </source>
</reference>
<dbReference type="GO" id="GO:0005765">
    <property type="term" value="C:lysosomal membrane"/>
    <property type="evidence" value="ECO:0007669"/>
    <property type="project" value="TreeGrafter"/>
</dbReference>
<protein>
    <submittedName>
        <fullName evidence="5">CLN5 family protein</fullName>
    </submittedName>
</protein>
<accession>A0AAD8XZ18</accession>
<organism evidence="5 6">
    <name type="scientific">Skeletonema marinoi</name>
    <dbReference type="NCBI Taxonomy" id="267567"/>
    <lineage>
        <taxon>Eukaryota</taxon>
        <taxon>Sar</taxon>
        <taxon>Stramenopiles</taxon>
        <taxon>Ochrophyta</taxon>
        <taxon>Bacillariophyta</taxon>
        <taxon>Coscinodiscophyceae</taxon>
        <taxon>Thalassiosirophycidae</taxon>
        <taxon>Thalassiosirales</taxon>
        <taxon>Skeletonemataceae</taxon>
        <taxon>Skeletonema</taxon>
        <taxon>Skeletonema marinoi-dohrnii complex</taxon>
    </lineage>
</organism>
<feature type="compositionally biased region" description="Acidic residues" evidence="3">
    <location>
        <begin position="606"/>
        <end position="615"/>
    </location>
</feature>
<keyword evidence="4" id="KW-1133">Transmembrane helix</keyword>
<feature type="region of interest" description="Disordered" evidence="3">
    <location>
        <begin position="174"/>
        <end position="228"/>
    </location>
</feature>
<feature type="region of interest" description="Disordered" evidence="3">
    <location>
        <begin position="878"/>
        <end position="905"/>
    </location>
</feature>
<feature type="compositionally biased region" description="Basic and acidic residues" evidence="3">
    <location>
        <begin position="1"/>
        <end position="16"/>
    </location>
</feature>
<feature type="region of interest" description="Disordered" evidence="3">
    <location>
        <begin position="954"/>
        <end position="991"/>
    </location>
</feature>
<dbReference type="PANTHER" id="PTHR15380:SF2">
    <property type="entry name" value="CEROID-LIPOFUSCINOSIS NEURONAL PROTEIN 5"/>
    <property type="match status" value="1"/>
</dbReference>
<feature type="compositionally biased region" description="Low complexity" evidence="3">
    <location>
        <begin position="119"/>
        <end position="132"/>
    </location>
</feature>
<dbReference type="PANTHER" id="PTHR15380">
    <property type="entry name" value="CEROID-LIPOFUSCINOSIS, NEURONAL 5"/>
    <property type="match status" value="1"/>
</dbReference>
<feature type="compositionally biased region" description="Low complexity" evidence="3">
    <location>
        <begin position="570"/>
        <end position="582"/>
    </location>
</feature>
<feature type="transmembrane region" description="Helical" evidence="4">
    <location>
        <begin position="65"/>
        <end position="81"/>
    </location>
</feature>